<dbReference type="CDD" id="cd00130">
    <property type="entry name" value="PAS"/>
    <property type="match status" value="1"/>
</dbReference>
<accession>A0A411Z5Z3</accession>
<dbReference type="CDD" id="cd00082">
    <property type="entry name" value="HisKA"/>
    <property type="match status" value="1"/>
</dbReference>
<keyword evidence="4" id="KW-0175">Coiled coil</keyword>
<dbReference type="SUPFAM" id="SSF47384">
    <property type="entry name" value="Homodimeric domain of signal transducing histidine kinase"/>
    <property type="match status" value="1"/>
</dbReference>
<dbReference type="Pfam" id="PF00512">
    <property type="entry name" value="HisKA"/>
    <property type="match status" value="1"/>
</dbReference>
<dbReference type="PANTHER" id="PTHR43065">
    <property type="entry name" value="SENSOR HISTIDINE KINASE"/>
    <property type="match status" value="1"/>
</dbReference>
<evidence type="ECO:0000313" key="8">
    <source>
        <dbReference type="Proteomes" id="UP000284547"/>
    </source>
</evidence>
<evidence type="ECO:0000259" key="6">
    <source>
        <dbReference type="PROSITE" id="PS50112"/>
    </source>
</evidence>
<dbReference type="SMART" id="SM00388">
    <property type="entry name" value="HisKA"/>
    <property type="match status" value="1"/>
</dbReference>
<dbReference type="Gene3D" id="3.30.450.20">
    <property type="entry name" value="PAS domain"/>
    <property type="match status" value="1"/>
</dbReference>
<dbReference type="GO" id="GO:0000155">
    <property type="term" value="F:phosphorelay sensor kinase activity"/>
    <property type="evidence" value="ECO:0007669"/>
    <property type="project" value="InterPro"/>
</dbReference>
<feature type="domain" description="Histidine kinase" evidence="5">
    <location>
        <begin position="202"/>
        <end position="440"/>
    </location>
</feature>
<dbReference type="Pfam" id="PF02518">
    <property type="entry name" value="HATPase_c"/>
    <property type="match status" value="1"/>
</dbReference>
<name>A0A411Z5Z3_9RHOB</name>
<dbReference type="PROSITE" id="PS50112">
    <property type="entry name" value="PAS"/>
    <property type="match status" value="1"/>
</dbReference>
<dbReference type="InterPro" id="IPR000014">
    <property type="entry name" value="PAS"/>
</dbReference>
<dbReference type="Proteomes" id="UP000284547">
    <property type="component" value="Unassembled WGS sequence"/>
</dbReference>
<dbReference type="SMART" id="SM00387">
    <property type="entry name" value="HATPase_c"/>
    <property type="match status" value="1"/>
</dbReference>
<dbReference type="InterPro" id="IPR036097">
    <property type="entry name" value="HisK_dim/P_sf"/>
</dbReference>
<evidence type="ECO:0000256" key="2">
    <source>
        <dbReference type="ARBA" id="ARBA00012438"/>
    </source>
</evidence>
<dbReference type="SMART" id="SM00091">
    <property type="entry name" value="PAS"/>
    <property type="match status" value="1"/>
</dbReference>
<evidence type="ECO:0000256" key="4">
    <source>
        <dbReference type="SAM" id="Coils"/>
    </source>
</evidence>
<dbReference type="InterPro" id="IPR035965">
    <property type="entry name" value="PAS-like_dom_sf"/>
</dbReference>
<dbReference type="PRINTS" id="PR00344">
    <property type="entry name" value="BCTRLSENSOR"/>
</dbReference>
<dbReference type="Pfam" id="PF08448">
    <property type="entry name" value="PAS_4"/>
    <property type="match status" value="1"/>
</dbReference>
<organism evidence="7 8">
    <name type="scientific">Pseudotabrizicola alkalilacus</name>
    <dbReference type="NCBI Taxonomy" id="2305252"/>
    <lineage>
        <taxon>Bacteria</taxon>
        <taxon>Pseudomonadati</taxon>
        <taxon>Pseudomonadota</taxon>
        <taxon>Alphaproteobacteria</taxon>
        <taxon>Rhodobacterales</taxon>
        <taxon>Paracoccaceae</taxon>
        <taxon>Pseudotabrizicola</taxon>
    </lineage>
</organism>
<evidence type="ECO:0000256" key="1">
    <source>
        <dbReference type="ARBA" id="ARBA00000085"/>
    </source>
</evidence>
<dbReference type="Gene3D" id="1.10.287.130">
    <property type="match status" value="1"/>
</dbReference>
<dbReference type="OrthoDB" id="7568856at2"/>
<dbReference type="RefSeq" id="WP_118150548.1">
    <property type="nucleotide sequence ID" value="NZ_QWEY01000002.1"/>
</dbReference>
<evidence type="ECO:0000256" key="3">
    <source>
        <dbReference type="ARBA" id="ARBA00022553"/>
    </source>
</evidence>
<dbReference type="PROSITE" id="PS50109">
    <property type="entry name" value="HIS_KIN"/>
    <property type="match status" value="1"/>
</dbReference>
<dbReference type="InterPro" id="IPR036890">
    <property type="entry name" value="HATPase_C_sf"/>
</dbReference>
<comment type="caution">
    <text evidence="7">The sequence shown here is derived from an EMBL/GenBank/DDBJ whole genome shotgun (WGS) entry which is preliminary data.</text>
</comment>
<dbReference type="NCBIfam" id="TIGR00229">
    <property type="entry name" value="sensory_box"/>
    <property type="match status" value="1"/>
</dbReference>
<keyword evidence="3" id="KW-0597">Phosphoprotein</keyword>
<dbReference type="SUPFAM" id="SSF55874">
    <property type="entry name" value="ATPase domain of HSP90 chaperone/DNA topoisomerase II/histidine kinase"/>
    <property type="match status" value="1"/>
</dbReference>
<dbReference type="PANTHER" id="PTHR43065:SF42">
    <property type="entry name" value="TWO-COMPONENT SENSOR PPRA"/>
    <property type="match status" value="1"/>
</dbReference>
<dbReference type="EC" id="2.7.13.3" evidence="2"/>
<feature type="coiled-coil region" evidence="4">
    <location>
        <begin position="28"/>
        <end position="59"/>
    </location>
</feature>
<dbReference type="InterPro" id="IPR004358">
    <property type="entry name" value="Sig_transdc_His_kin-like_C"/>
</dbReference>
<dbReference type="InterPro" id="IPR013656">
    <property type="entry name" value="PAS_4"/>
</dbReference>
<dbReference type="SUPFAM" id="SSF55785">
    <property type="entry name" value="PYP-like sensor domain (PAS domain)"/>
    <property type="match status" value="1"/>
</dbReference>
<gene>
    <name evidence="7" type="ORF">D1012_04365</name>
</gene>
<reference evidence="7 8" key="1">
    <citation type="submission" date="2018-08" db="EMBL/GenBank/DDBJ databases">
        <title>Flavobacterium tibetense sp. nov., isolated from a wetland YonghuCo on Tibetan Plateau.</title>
        <authorList>
            <person name="Phurbu D."/>
            <person name="Lu H."/>
            <person name="Xing P."/>
        </authorList>
    </citation>
    <scope>NUCLEOTIDE SEQUENCE [LARGE SCALE GENOMIC DNA]</scope>
    <source>
        <strain evidence="7 8">DJC</strain>
    </source>
</reference>
<comment type="catalytic activity">
    <reaction evidence="1">
        <text>ATP + protein L-histidine = ADP + protein N-phospho-L-histidine.</text>
        <dbReference type="EC" id="2.7.13.3"/>
    </reaction>
</comment>
<dbReference type="InterPro" id="IPR003661">
    <property type="entry name" value="HisK_dim/P_dom"/>
</dbReference>
<evidence type="ECO:0000259" key="5">
    <source>
        <dbReference type="PROSITE" id="PS50109"/>
    </source>
</evidence>
<sequence>MASLINTSNPDRPAHFSDDAWVEVLSAMDRTYADLVGYQEQLERKNAELEEMRTFLTAILSSVSDVLIVVDRSGRIARISDSFAQLAGPGRSLLEEPLAQMFAEDDKSVVLAMLQIVQDRRRTSSFEANLLTDGGTEPLDISIAPRLDDRGRVDGFVLTGRPLGALRTAYAELSRSHDSLKTAQAQLVRTEKLASLGRLLAGVAHELNNPISFVYANTHAMERYAGKFEAYFARVQEGASRDELMQLRRDLRLDREVANLRDAINGARDGAERVRDIVEDLRRLSSDGSGQMVVFDLAETVRIAASWVSRGMKQSVAMQMEPLTPVQVLGRAGHIQQVVMNLVQNAVDALEGQADGLIRLSVERCGDRAVLTVADNGPGVPADLGTAIFDPFFTTKPVGRGTGLGLSISHKITEEHGGTLTLCDTPDGGACFRLSLPTEDEG</sequence>
<dbReference type="Gene3D" id="3.30.565.10">
    <property type="entry name" value="Histidine kinase-like ATPase, C-terminal domain"/>
    <property type="match status" value="1"/>
</dbReference>
<feature type="domain" description="PAS" evidence="6">
    <location>
        <begin position="52"/>
        <end position="88"/>
    </location>
</feature>
<dbReference type="InterPro" id="IPR005467">
    <property type="entry name" value="His_kinase_dom"/>
</dbReference>
<keyword evidence="8" id="KW-1185">Reference proteome</keyword>
<proteinExistence type="predicted"/>
<dbReference type="AlphaFoldDB" id="A0A411Z5Z3"/>
<protein>
    <recommendedName>
        <fullName evidence="2">histidine kinase</fullName>
        <ecNumber evidence="2">2.7.13.3</ecNumber>
    </recommendedName>
</protein>
<dbReference type="EMBL" id="QWEY01000002">
    <property type="protein sequence ID" value="RGP38508.1"/>
    <property type="molecule type" value="Genomic_DNA"/>
</dbReference>
<dbReference type="InterPro" id="IPR003594">
    <property type="entry name" value="HATPase_dom"/>
</dbReference>
<evidence type="ECO:0000313" key="7">
    <source>
        <dbReference type="EMBL" id="RGP38508.1"/>
    </source>
</evidence>